<evidence type="ECO:0000259" key="4">
    <source>
        <dbReference type="Pfam" id="PF22422"/>
    </source>
</evidence>
<organism evidence="5 6">
    <name type="scientific">Microbacterium limosum</name>
    <dbReference type="NCBI Taxonomy" id="3079935"/>
    <lineage>
        <taxon>Bacteria</taxon>
        <taxon>Bacillati</taxon>
        <taxon>Actinomycetota</taxon>
        <taxon>Actinomycetes</taxon>
        <taxon>Micrococcales</taxon>
        <taxon>Microbacteriaceae</taxon>
        <taxon>Microbacterium</taxon>
    </lineage>
</organism>
<reference evidence="5 6" key="1">
    <citation type="submission" date="2023-10" db="EMBL/GenBank/DDBJ databases">
        <title>Y20.</title>
        <authorList>
            <person name="Zhang G."/>
            <person name="Ding Y."/>
        </authorList>
    </citation>
    <scope>NUCLEOTIDE SEQUENCE [LARGE SCALE GENOMIC DNA]</scope>
    <source>
        <strain evidence="5 6">Y20</strain>
    </source>
</reference>
<dbReference type="AlphaFoldDB" id="A0AAU0MHF0"/>
<feature type="domain" description="Mannosylglycerate hydrolase MGH1-like glycoside hydrolase" evidence="4">
    <location>
        <begin position="236"/>
        <end position="539"/>
    </location>
</feature>
<dbReference type="InterPro" id="IPR008928">
    <property type="entry name" value="6-hairpin_glycosidase_sf"/>
</dbReference>
<dbReference type="KEGG" id="mliy:RYJ27_12005"/>
<dbReference type="GO" id="GO:0009311">
    <property type="term" value="P:oligosaccharide metabolic process"/>
    <property type="evidence" value="ECO:0007669"/>
    <property type="project" value="InterPro"/>
</dbReference>
<dbReference type="Proteomes" id="UP001329313">
    <property type="component" value="Chromosome"/>
</dbReference>
<evidence type="ECO:0000313" key="5">
    <source>
        <dbReference type="EMBL" id="WOQ69409.1"/>
    </source>
</evidence>
<evidence type="ECO:0000313" key="6">
    <source>
        <dbReference type="Proteomes" id="UP001329313"/>
    </source>
</evidence>
<keyword evidence="2" id="KW-0378">Hydrolase</keyword>
<dbReference type="InterPro" id="IPR004888">
    <property type="entry name" value="Glycoside_hydrolase_63"/>
</dbReference>
<protein>
    <submittedName>
        <fullName evidence="5">Trehalase family glycosidase</fullName>
    </submittedName>
</protein>
<dbReference type="RefSeq" id="WP_330170533.1">
    <property type="nucleotide sequence ID" value="NZ_CP137080.1"/>
</dbReference>
<dbReference type="Gene3D" id="1.50.10.10">
    <property type="match status" value="1"/>
</dbReference>
<keyword evidence="3 5" id="KW-0326">Glycosidase</keyword>
<dbReference type="PANTHER" id="PTHR10412">
    <property type="entry name" value="MANNOSYL-OLIGOSACCHARIDE GLUCOSIDASE"/>
    <property type="match status" value="1"/>
</dbReference>
<dbReference type="InterPro" id="IPR054491">
    <property type="entry name" value="MGH1-like_GH"/>
</dbReference>
<accession>A0AAU0MHF0</accession>
<dbReference type="GO" id="GO:0004573">
    <property type="term" value="F:Glc3Man9GlcNAc2 oligosaccharide glucosidase activity"/>
    <property type="evidence" value="ECO:0007669"/>
    <property type="project" value="InterPro"/>
</dbReference>
<dbReference type="Pfam" id="PF22422">
    <property type="entry name" value="MGH1-like_GH"/>
    <property type="match status" value="1"/>
</dbReference>
<sequence>MIADLRHVPFSAAGSYIAFSRLSGSGETSETVRMRTVRSGACTPDLLEVLPLTDGGPAAGEASFTPDELAIQAGSGAVRIAFEDPSRVRVHGDGVGILLRADAAGPYDTLVPLGDGEWRYLRYEARTTLRIRVRAGSARSLSTWDGVRSGLLLLAGDPGTVFHIEEEAESSGPLQAVPADGVVPHFAEFLDLMPDCGPEFQDARELAAYVLWSTLVEPSGFLNRPSILMSKNWMTNLWSWDNCFNAMSLERMPWLAAHQYFSVFDHQTADGRLPDYINDAFRSYSFVKPPIHGWALQRMRERGLVDESWLAASYEPLSRWTRWWLTERTATEAALPHYYHGNDSGWDNSTVFESGVPVESPDLAALLVVQMDALADAAATLGRPQEADEWRERAERMLGMLLERLWRGDRFVVRRAGSAREVASSSLLTRVPVILGNRLPGDVFRALAEDIGSHDFLTASGLATESVRSSAYDSDGYWRGPVWAPSTMLIVDGLTAGGDSALAGRIADAFCRNVARSGMAENFDALSGHGLRDRAYSWTASVFLTLASRYRGGRA</sequence>
<evidence type="ECO:0000256" key="2">
    <source>
        <dbReference type="ARBA" id="ARBA00022801"/>
    </source>
</evidence>
<dbReference type="GO" id="GO:0006487">
    <property type="term" value="P:protein N-linked glycosylation"/>
    <property type="evidence" value="ECO:0007669"/>
    <property type="project" value="TreeGrafter"/>
</dbReference>
<evidence type="ECO:0000256" key="3">
    <source>
        <dbReference type="ARBA" id="ARBA00023295"/>
    </source>
</evidence>
<name>A0AAU0MHF0_9MICO</name>
<comment type="similarity">
    <text evidence="1">Belongs to the glycosyl hydrolase 63 family.</text>
</comment>
<dbReference type="SUPFAM" id="SSF48208">
    <property type="entry name" value="Six-hairpin glycosidases"/>
    <property type="match status" value="1"/>
</dbReference>
<keyword evidence="6" id="KW-1185">Reference proteome</keyword>
<dbReference type="InterPro" id="IPR012341">
    <property type="entry name" value="6hp_glycosidase-like_sf"/>
</dbReference>
<evidence type="ECO:0000256" key="1">
    <source>
        <dbReference type="ARBA" id="ARBA00010833"/>
    </source>
</evidence>
<proteinExistence type="inferred from homology"/>
<dbReference type="EMBL" id="CP137080">
    <property type="protein sequence ID" value="WOQ69409.1"/>
    <property type="molecule type" value="Genomic_DNA"/>
</dbReference>
<gene>
    <name evidence="5" type="ORF">RYJ27_12005</name>
</gene>
<dbReference type="PANTHER" id="PTHR10412:SF11">
    <property type="entry name" value="MANNOSYL-OLIGOSACCHARIDE GLUCOSIDASE"/>
    <property type="match status" value="1"/>
</dbReference>